<evidence type="ECO:0000256" key="4">
    <source>
        <dbReference type="SAM" id="Coils"/>
    </source>
</evidence>
<dbReference type="GO" id="GO:0004860">
    <property type="term" value="F:protein kinase inhibitor activity"/>
    <property type="evidence" value="ECO:0007669"/>
    <property type="project" value="TreeGrafter"/>
</dbReference>
<comment type="similarity">
    <text evidence="1 3">Belongs to the SH3BP5 family.</text>
</comment>
<feature type="region of interest" description="Disordered" evidence="5">
    <location>
        <begin position="162"/>
        <end position="183"/>
    </location>
</feature>
<reference evidence="6" key="1">
    <citation type="submission" date="2022-08" db="EMBL/GenBank/DDBJ databases">
        <title>Genome sequencing of akame (Lates japonicus).</title>
        <authorList>
            <person name="Hashiguchi Y."/>
            <person name="Takahashi H."/>
        </authorList>
    </citation>
    <scope>NUCLEOTIDE SEQUENCE</scope>
    <source>
        <strain evidence="6">Kochi</strain>
    </source>
</reference>
<organism evidence="6 7">
    <name type="scientific">Lates japonicus</name>
    <name type="common">Japanese lates</name>
    <dbReference type="NCBI Taxonomy" id="270547"/>
    <lineage>
        <taxon>Eukaryota</taxon>
        <taxon>Metazoa</taxon>
        <taxon>Chordata</taxon>
        <taxon>Craniata</taxon>
        <taxon>Vertebrata</taxon>
        <taxon>Euteleostomi</taxon>
        <taxon>Actinopterygii</taxon>
        <taxon>Neopterygii</taxon>
        <taxon>Teleostei</taxon>
        <taxon>Neoteleostei</taxon>
        <taxon>Acanthomorphata</taxon>
        <taxon>Carangaria</taxon>
        <taxon>Carangaria incertae sedis</taxon>
        <taxon>Centropomidae</taxon>
        <taxon>Lates</taxon>
    </lineage>
</organism>
<protein>
    <recommendedName>
        <fullName evidence="3">SH3 domain-binding protein 5</fullName>
        <shortName evidence="3">SH3BP-5</shortName>
    </recommendedName>
</protein>
<gene>
    <name evidence="6" type="ORF">AKAME5_001010800</name>
</gene>
<dbReference type="Pfam" id="PF05276">
    <property type="entry name" value="SH3BP5"/>
    <property type="match status" value="1"/>
</dbReference>
<feature type="compositionally biased region" description="Low complexity" evidence="5">
    <location>
        <begin position="12"/>
        <end position="22"/>
    </location>
</feature>
<comment type="domain">
    <text evidence="3">The N-terminal half of the protein mediates interaction with RAB11A and functions as guanine nucleotide exchange factor. Four long alpha-helices (interrupted by a central kink) assemble into coiled coils, giving rise to a 'V' shape.</text>
</comment>
<evidence type="ECO:0000256" key="5">
    <source>
        <dbReference type="SAM" id="MobiDB-lite"/>
    </source>
</evidence>
<keyword evidence="2 3" id="KW-0175">Coiled coil</keyword>
<keyword evidence="7" id="KW-1185">Reference proteome</keyword>
<evidence type="ECO:0000313" key="7">
    <source>
        <dbReference type="Proteomes" id="UP001279410"/>
    </source>
</evidence>
<comment type="subcellular location">
    <subcellularLocation>
        <location evidence="3">Cytoplasm</location>
    </subcellularLocation>
    <text evidence="3">Colocalizes with RAB11A on cytoplasmic vesicle membranes.</text>
</comment>
<dbReference type="PANTHER" id="PTHR19423">
    <property type="entry name" value="SH3 DOMAIN-BINDING PROTEIN 5"/>
    <property type="match status" value="1"/>
</dbReference>
<dbReference type="InterPro" id="IPR007940">
    <property type="entry name" value="SH3BP5"/>
</dbReference>
<keyword evidence="3" id="KW-0963">Cytoplasm</keyword>
<name>A0AAD3R7G3_LATJO</name>
<evidence type="ECO:0000256" key="3">
    <source>
        <dbReference type="RuleBase" id="RU369054"/>
    </source>
</evidence>
<evidence type="ECO:0000256" key="2">
    <source>
        <dbReference type="ARBA" id="ARBA00023054"/>
    </source>
</evidence>
<dbReference type="PANTHER" id="PTHR19423:SF4">
    <property type="entry name" value="SH3 DOMAIN-BINDING PROTEIN 5"/>
    <property type="match status" value="1"/>
</dbReference>
<dbReference type="EMBL" id="BRZM01000031">
    <property type="protein sequence ID" value="GLD57946.1"/>
    <property type="molecule type" value="Genomic_DNA"/>
</dbReference>
<dbReference type="GO" id="GO:0035556">
    <property type="term" value="P:intracellular signal transduction"/>
    <property type="evidence" value="ECO:0007669"/>
    <property type="project" value="UniProtKB-UniRule"/>
</dbReference>
<comment type="caution">
    <text evidence="6">The sequence shown here is derived from an EMBL/GenBank/DDBJ whole genome shotgun (WGS) entry which is preliminary data.</text>
</comment>
<feature type="coiled-coil region" evidence="4">
    <location>
        <begin position="197"/>
        <end position="224"/>
    </location>
</feature>
<dbReference type="GO" id="GO:0017124">
    <property type="term" value="F:SH3 domain binding"/>
    <property type="evidence" value="ECO:0007669"/>
    <property type="project" value="UniProtKB-UniRule"/>
</dbReference>
<dbReference type="GO" id="GO:0005085">
    <property type="term" value="F:guanyl-nucleotide exchange factor activity"/>
    <property type="evidence" value="ECO:0007669"/>
    <property type="project" value="UniProtKB-UniRule"/>
</dbReference>
<evidence type="ECO:0000256" key="1">
    <source>
        <dbReference type="ARBA" id="ARBA00007796"/>
    </source>
</evidence>
<evidence type="ECO:0000313" key="6">
    <source>
        <dbReference type="EMBL" id="GLD57946.1"/>
    </source>
</evidence>
<comment type="function">
    <text evidence="3">Functions as guanine nucleotide exchange factor (GEF) for RAB11A.</text>
</comment>
<comment type="subunit">
    <text evidence="3">Interacts with GDP-bound and nucleotide-free forms of RAB11A.</text>
</comment>
<dbReference type="Proteomes" id="UP001279410">
    <property type="component" value="Unassembled WGS sequence"/>
</dbReference>
<sequence>MMLKTQITADRTAASAASTTASPLAHRVHGPGTEIALTLLVHRVYRVWCSFVLKAPFLSSSPRYEISPNPVCCHYRASSLTHPPRSQGPSPPEGEGNQLLIPCGSCVKLEINSSEKIVGFERVACQNKSVRQGGSLLDGHPPLSSTPGSRFVCGEDPPLLQPRRSPEVLKNMDPLRNGNNCEEDSQCAEEEEVDPRIQGELEKLNQSTDDINRWESELEDCRQRFRAVLVEATVKLDEQVKRIGRAWTPSRANR</sequence>
<accession>A0AAD3R7G3</accession>
<dbReference type="GO" id="GO:0005737">
    <property type="term" value="C:cytoplasm"/>
    <property type="evidence" value="ECO:0007669"/>
    <property type="project" value="UniProtKB-SubCell"/>
</dbReference>
<dbReference type="AlphaFoldDB" id="A0AAD3R7G3"/>
<feature type="region of interest" description="Disordered" evidence="5">
    <location>
        <begin position="1"/>
        <end position="25"/>
    </location>
</feature>
<keyword evidence="3" id="KW-0344">Guanine-nucleotide releasing factor</keyword>
<proteinExistence type="inferred from homology"/>